<accession>A0ABY2XP45</accession>
<evidence type="ECO:0000313" key="2">
    <source>
        <dbReference type="EMBL" id="TMW14262.1"/>
    </source>
</evidence>
<feature type="chain" id="PRO_5045542492" evidence="1">
    <location>
        <begin position="50"/>
        <end position="137"/>
    </location>
</feature>
<keyword evidence="1" id="KW-0732">Signal</keyword>
<evidence type="ECO:0000256" key="1">
    <source>
        <dbReference type="SAM" id="SignalP"/>
    </source>
</evidence>
<gene>
    <name evidence="2" type="ORF">FGS76_03775</name>
</gene>
<dbReference type="Proteomes" id="UP000739180">
    <property type="component" value="Unassembled WGS sequence"/>
</dbReference>
<proteinExistence type="predicted"/>
<protein>
    <submittedName>
        <fullName evidence="2">Uncharacterized protein</fullName>
    </submittedName>
</protein>
<name>A0ABY2XP45_9GAMM</name>
<comment type="caution">
    <text evidence="2">The sequence shown here is derived from an EMBL/GenBank/DDBJ whole genome shotgun (WGS) entry which is preliminary data.</text>
</comment>
<dbReference type="EMBL" id="VCQT01000018">
    <property type="protein sequence ID" value="TMW14262.1"/>
    <property type="molecule type" value="Genomic_DNA"/>
</dbReference>
<sequence length="137" mass="15201">MHGRKDWTTTSEVISAFLGIKQSKTSGPEILKAKSLLLLAALFCTPALAETAPESEFKARMERCKLMERFGETVMLARQSGMALSDTLETLNKDSSMPLLNAIAMKAWEVPRFSSEQLQLRAVNEFKDGIFHGCMEG</sequence>
<keyword evidence="3" id="KW-1185">Reference proteome</keyword>
<evidence type="ECO:0000313" key="3">
    <source>
        <dbReference type="Proteomes" id="UP000739180"/>
    </source>
</evidence>
<feature type="signal peptide" evidence="1">
    <location>
        <begin position="1"/>
        <end position="49"/>
    </location>
</feature>
<organism evidence="2 3">
    <name type="scientific">Alloalcanivorax gelatiniphagus</name>
    <dbReference type="NCBI Taxonomy" id="1194167"/>
    <lineage>
        <taxon>Bacteria</taxon>
        <taxon>Pseudomonadati</taxon>
        <taxon>Pseudomonadota</taxon>
        <taxon>Gammaproteobacteria</taxon>
        <taxon>Oceanospirillales</taxon>
        <taxon>Alcanivoracaceae</taxon>
        <taxon>Alloalcanivorax</taxon>
    </lineage>
</organism>
<dbReference type="RefSeq" id="WP_138771298.1">
    <property type="nucleotide sequence ID" value="NZ_JBHSSX010000028.1"/>
</dbReference>
<reference evidence="2 3" key="1">
    <citation type="submission" date="2019-05" db="EMBL/GenBank/DDBJ databases">
        <title>Genome of Alcanivorax gelatiniphagus, an oil degrading marine bacteria.</title>
        <authorList>
            <person name="Kwon K.K."/>
        </authorList>
    </citation>
    <scope>NUCLEOTIDE SEQUENCE [LARGE SCALE GENOMIC DNA]</scope>
    <source>
        <strain evidence="2 3">MEBiC 08158</strain>
    </source>
</reference>